<dbReference type="GO" id="GO:0005643">
    <property type="term" value="C:nuclear pore"/>
    <property type="evidence" value="ECO:0007669"/>
    <property type="project" value="TreeGrafter"/>
</dbReference>
<reference evidence="5" key="1">
    <citation type="submission" date="2016-06" db="UniProtKB">
        <authorList>
            <consortium name="WormBaseParasite"/>
        </authorList>
    </citation>
    <scope>IDENTIFICATION</scope>
</reference>
<evidence type="ECO:0000313" key="5">
    <source>
        <dbReference type="WBParaSite" id="GPUH_0002193001-mRNA-1"/>
    </source>
</evidence>
<accession>A0A183ELR2</accession>
<dbReference type="InterPro" id="IPR058779">
    <property type="entry name" value="Ig_NUP210_13th"/>
</dbReference>
<evidence type="ECO:0000313" key="3">
    <source>
        <dbReference type="EMBL" id="VDN39152.1"/>
    </source>
</evidence>
<name>A0A183ELR2_9BILA</name>
<evidence type="ECO:0000259" key="2">
    <source>
        <dbReference type="Pfam" id="PF26181"/>
    </source>
</evidence>
<dbReference type="Pfam" id="PF26181">
    <property type="entry name" value="Ig_NUP210_13th"/>
    <property type="match status" value="1"/>
</dbReference>
<gene>
    <name evidence="3" type="ORF">GPUH_LOCUS21901</name>
</gene>
<feature type="domain" description="NUP210 Ig-like" evidence="2">
    <location>
        <begin position="235"/>
        <end position="295"/>
    </location>
</feature>
<sequence length="307" mass="33244">MVLLILSYYLSSFTLGIDGHWLFTHLVISPVTNGKTTLEFTDLCIGNSFSATVSVTDVEEIIIEAPEFIALNSQQQVELKIRDVEGSFFITDDADIMNAQLNASSSAISITRINALNYVLQGNEVGVTTLRASALRANGRLLQSKSHGVQVFAQLQLQPKLVTLIPDAVFQLEVFGGPQPLPPVHYRLNDTSIAAIAQNGLITSKKIGYTKVVGSVGLDGNASIEDYAIVKTVTLAGIRIRISTTRIEVGEKAWARVDGLAHDETPFSFGGALYPLKFSWSTTTPGIIQIASPLDVHIITFYAFCAV</sequence>
<organism evidence="5">
    <name type="scientific">Gongylonema pulchrum</name>
    <dbReference type="NCBI Taxonomy" id="637853"/>
    <lineage>
        <taxon>Eukaryota</taxon>
        <taxon>Metazoa</taxon>
        <taxon>Ecdysozoa</taxon>
        <taxon>Nematoda</taxon>
        <taxon>Chromadorea</taxon>
        <taxon>Rhabditida</taxon>
        <taxon>Spirurina</taxon>
        <taxon>Spiruromorpha</taxon>
        <taxon>Spiruroidea</taxon>
        <taxon>Gongylonematidae</taxon>
        <taxon>Gongylonema</taxon>
    </lineage>
</organism>
<reference evidence="3 4" key="2">
    <citation type="submission" date="2018-11" db="EMBL/GenBank/DDBJ databases">
        <authorList>
            <consortium name="Pathogen Informatics"/>
        </authorList>
    </citation>
    <scope>NUCLEOTIDE SEQUENCE [LARGE SCALE GENOMIC DNA]</scope>
</reference>
<keyword evidence="4" id="KW-1185">Reference proteome</keyword>
<dbReference type="Proteomes" id="UP000271098">
    <property type="component" value="Unassembled WGS sequence"/>
</dbReference>
<keyword evidence="1" id="KW-0732">Signal</keyword>
<dbReference type="PANTHER" id="PTHR23019">
    <property type="entry name" value="NUCLEAR PORE MEMBRANE GLYCOPROTEIN GP210-RELATED"/>
    <property type="match status" value="1"/>
</dbReference>
<dbReference type="InterPro" id="IPR045197">
    <property type="entry name" value="NUP210-like"/>
</dbReference>
<feature type="chain" id="PRO_5043139207" evidence="1">
    <location>
        <begin position="17"/>
        <end position="307"/>
    </location>
</feature>
<feature type="signal peptide" evidence="1">
    <location>
        <begin position="1"/>
        <end position="16"/>
    </location>
</feature>
<evidence type="ECO:0000256" key="1">
    <source>
        <dbReference type="SAM" id="SignalP"/>
    </source>
</evidence>
<dbReference type="OrthoDB" id="361283at2759"/>
<protein>
    <submittedName>
        <fullName evidence="5">DUF2807 domain-containing protein</fullName>
    </submittedName>
</protein>
<dbReference type="PANTHER" id="PTHR23019:SF0">
    <property type="entry name" value="NUCLEAR PORE MEMBRANE GLYCOPROTEIN 210"/>
    <property type="match status" value="1"/>
</dbReference>
<dbReference type="WBParaSite" id="GPUH_0002193001-mRNA-1">
    <property type="protein sequence ID" value="GPUH_0002193001-mRNA-1"/>
    <property type="gene ID" value="GPUH_0002193001"/>
</dbReference>
<dbReference type="EMBL" id="UYRT01093763">
    <property type="protein sequence ID" value="VDN39152.1"/>
    <property type="molecule type" value="Genomic_DNA"/>
</dbReference>
<dbReference type="AlphaFoldDB" id="A0A183ELR2"/>
<proteinExistence type="predicted"/>
<evidence type="ECO:0000313" key="4">
    <source>
        <dbReference type="Proteomes" id="UP000271098"/>
    </source>
</evidence>